<dbReference type="EMBL" id="JABBWM010000006">
    <property type="protein sequence ID" value="KAG2116719.1"/>
    <property type="molecule type" value="Genomic_DNA"/>
</dbReference>
<accession>A0A9P7JYD2</accession>
<dbReference type="OrthoDB" id="3177248at2759"/>
<organism evidence="1 2">
    <name type="scientific">Suillus discolor</name>
    <dbReference type="NCBI Taxonomy" id="1912936"/>
    <lineage>
        <taxon>Eukaryota</taxon>
        <taxon>Fungi</taxon>
        <taxon>Dikarya</taxon>
        <taxon>Basidiomycota</taxon>
        <taxon>Agaricomycotina</taxon>
        <taxon>Agaricomycetes</taxon>
        <taxon>Agaricomycetidae</taxon>
        <taxon>Boletales</taxon>
        <taxon>Suillineae</taxon>
        <taxon>Suillaceae</taxon>
        <taxon>Suillus</taxon>
    </lineage>
</organism>
<gene>
    <name evidence="1" type="ORF">F5147DRAFT_769081</name>
</gene>
<evidence type="ECO:0000313" key="2">
    <source>
        <dbReference type="Proteomes" id="UP000823399"/>
    </source>
</evidence>
<dbReference type="AlphaFoldDB" id="A0A9P7JYD2"/>
<comment type="caution">
    <text evidence="1">The sequence shown here is derived from an EMBL/GenBank/DDBJ whole genome shotgun (WGS) entry which is preliminary data.</text>
</comment>
<dbReference type="GeneID" id="64703276"/>
<evidence type="ECO:0000313" key="1">
    <source>
        <dbReference type="EMBL" id="KAG2116719.1"/>
    </source>
</evidence>
<proteinExistence type="predicted"/>
<sequence>MSMRRARSESIVEEQRKKCLKHHAVTVCKSLNLPDDTLEDFASLNAKEKLNEIRGVLMSLCRTTKCNAAQEFIDSKDFERILKDRLHVCLLSPNLPSYVSCFAEQVIRYVKKDPATFKIPNAVFQDPEMTDQTHVQTREILTSQRGLIKVKLMTSITNKTNISVLAKLLLSSGHEITVAHWARFSFLRSSLVNFIQIVDESARISVAQKSREASAAVVDPALLNVDEEELLGEGFGVADNTPRIWVISEYWEYIDLLLADLRTESRKAAKVSPVTSPITSEGYLKDFFKNCLEADLKQYSAGCEGLKPAFEKVTVNWQRAIHNELVW</sequence>
<protein>
    <submittedName>
        <fullName evidence="1">Uncharacterized protein</fullName>
    </submittedName>
</protein>
<keyword evidence="2" id="KW-1185">Reference proteome</keyword>
<reference evidence="1" key="1">
    <citation type="journal article" date="2020" name="New Phytol.">
        <title>Comparative genomics reveals dynamic genome evolution in host specialist ectomycorrhizal fungi.</title>
        <authorList>
            <person name="Lofgren L.A."/>
            <person name="Nguyen N.H."/>
            <person name="Vilgalys R."/>
            <person name="Ruytinx J."/>
            <person name="Liao H.L."/>
            <person name="Branco S."/>
            <person name="Kuo A."/>
            <person name="LaButti K."/>
            <person name="Lipzen A."/>
            <person name="Andreopoulos W."/>
            <person name="Pangilinan J."/>
            <person name="Riley R."/>
            <person name="Hundley H."/>
            <person name="Na H."/>
            <person name="Barry K."/>
            <person name="Grigoriev I.V."/>
            <person name="Stajich J.E."/>
            <person name="Kennedy P.G."/>
        </authorList>
    </citation>
    <scope>NUCLEOTIDE SEQUENCE</scope>
    <source>
        <strain evidence="1">FC423</strain>
    </source>
</reference>
<name>A0A9P7JYD2_9AGAM</name>
<dbReference type="RefSeq" id="XP_041297818.1">
    <property type="nucleotide sequence ID" value="XM_041441017.1"/>
</dbReference>
<dbReference type="Proteomes" id="UP000823399">
    <property type="component" value="Unassembled WGS sequence"/>
</dbReference>